<keyword evidence="3 5" id="KW-0067">ATP-binding</keyword>
<dbReference type="GO" id="GO:0008017">
    <property type="term" value="F:microtubule binding"/>
    <property type="evidence" value="ECO:0007669"/>
    <property type="project" value="InterPro"/>
</dbReference>
<dbReference type="Pfam" id="PF00225">
    <property type="entry name" value="Kinesin"/>
    <property type="match status" value="1"/>
</dbReference>
<accession>K1QVV2</accession>
<dbReference type="AlphaFoldDB" id="K1QVV2"/>
<organism evidence="7">
    <name type="scientific">Magallana gigas</name>
    <name type="common">Pacific oyster</name>
    <name type="synonym">Crassostrea gigas</name>
    <dbReference type="NCBI Taxonomy" id="29159"/>
    <lineage>
        <taxon>Eukaryota</taxon>
        <taxon>Metazoa</taxon>
        <taxon>Spiralia</taxon>
        <taxon>Lophotrochozoa</taxon>
        <taxon>Mollusca</taxon>
        <taxon>Bivalvia</taxon>
        <taxon>Autobranchia</taxon>
        <taxon>Pteriomorphia</taxon>
        <taxon>Ostreida</taxon>
        <taxon>Ostreoidea</taxon>
        <taxon>Ostreidae</taxon>
        <taxon>Magallana</taxon>
    </lineage>
</organism>
<evidence type="ECO:0000256" key="1">
    <source>
        <dbReference type="ARBA" id="ARBA00004245"/>
    </source>
</evidence>
<dbReference type="EMBL" id="JH823218">
    <property type="protein sequence ID" value="EKC40997.1"/>
    <property type="molecule type" value="Genomic_DNA"/>
</dbReference>
<dbReference type="InterPro" id="IPR027640">
    <property type="entry name" value="Kinesin-like_fam"/>
</dbReference>
<evidence type="ECO:0000256" key="2">
    <source>
        <dbReference type="ARBA" id="ARBA00022741"/>
    </source>
</evidence>
<dbReference type="GO" id="GO:0003777">
    <property type="term" value="F:microtubule motor activity"/>
    <property type="evidence" value="ECO:0007669"/>
    <property type="project" value="InterPro"/>
</dbReference>
<dbReference type="FunCoup" id="K1QVV2">
    <property type="interactions" value="650"/>
</dbReference>
<gene>
    <name evidence="7" type="ORF">CGI_10025300</name>
</gene>
<dbReference type="InterPro" id="IPR027417">
    <property type="entry name" value="P-loop_NTPase"/>
</dbReference>
<keyword evidence="2 5" id="KW-0547">Nucleotide-binding</keyword>
<dbReference type="PANTHER" id="PTHR47972">
    <property type="entry name" value="KINESIN-LIKE PROTEIN KLP-3"/>
    <property type="match status" value="1"/>
</dbReference>
<proteinExistence type="inferred from homology"/>
<keyword evidence="4" id="KW-0963">Cytoplasm</keyword>
<protein>
    <recommendedName>
        <fullName evidence="6">Kinesin-like protein</fullName>
    </recommendedName>
</protein>
<comment type="similarity">
    <text evidence="5 6">Belongs to the TRAFAC class myosin-kinesin ATPase superfamily. Kinesin family.</text>
</comment>
<keyword evidence="6" id="KW-0493">Microtubule</keyword>
<feature type="binding site" evidence="5">
    <location>
        <begin position="287"/>
        <end position="294"/>
    </location>
    <ligand>
        <name>ATP</name>
        <dbReference type="ChEBI" id="CHEBI:30616"/>
    </ligand>
</feature>
<keyword evidence="5 6" id="KW-0505">Motor protein</keyword>
<evidence type="ECO:0000256" key="3">
    <source>
        <dbReference type="ARBA" id="ARBA00022840"/>
    </source>
</evidence>
<dbReference type="InterPro" id="IPR019821">
    <property type="entry name" value="Kinesin_motor_CS"/>
</dbReference>
<dbReference type="GO" id="GO:0007018">
    <property type="term" value="P:microtubule-based movement"/>
    <property type="evidence" value="ECO:0007669"/>
    <property type="project" value="InterPro"/>
</dbReference>
<dbReference type="HOGENOM" id="CLU_510245_0_0_1"/>
<dbReference type="PRINTS" id="PR00380">
    <property type="entry name" value="KINESINHEAVY"/>
</dbReference>
<evidence type="ECO:0000313" key="7">
    <source>
        <dbReference type="EMBL" id="EKC40997.1"/>
    </source>
</evidence>
<dbReference type="SMART" id="SM00129">
    <property type="entry name" value="KISc"/>
    <property type="match status" value="1"/>
</dbReference>
<dbReference type="PANTHER" id="PTHR47972:SF28">
    <property type="entry name" value="KINESIN-LIKE PROTEIN KLP-3"/>
    <property type="match status" value="1"/>
</dbReference>
<keyword evidence="4" id="KW-0206">Cytoskeleton</keyword>
<dbReference type="GO" id="GO:0005874">
    <property type="term" value="C:microtubule"/>
    <property type="evidence" value="ECO:0007669"/>
    <property type="project" value="UniProtKB-KW"/>
</dbReference>
<dbReference type="Gene3D" id="3.40.850.10">
    <property type="entry name" value="Kinesin motor domain"/>
    <property type="match status" value="1"/>
</dbReference>
<evidence type="ECO:0000256" key="6">
    <source>
        <dbReference type="RuleBase" id="RU000394"/>
    </source>
</evidence>
<dbReference type="InterPro" id="IPR001752">
    <property type="entry name" value="Kinesin_motor_dom"/>
</dbReference>
<dbReference type="PROSITE" id="PS00411">
    <property type="entry name" value="KINESIN_MOTOR_1"/>
    <property type="match status" value="1"/>
</dbReference>
<comment type="subcellular location">
    <subcellularLocation>
        <location evidence="1">Cytoplasm</location>
        <location evidence="1">Cytoskeleton</location>
    </subcellularLocation>
</comment>
<dbReference type="PROSITE" id="PS50067">
    <property type="entry name" value="KINESIN_MOTOR_2"/>
    <property type="match status" value="1"/>
</dbReference>
<dbReference type="GO" id="GO:0005524">
    <property type="term" value="F:ATP binding"/>
    <property type="evidence" value="ECO:0007669"/>
    <property type="project" value="UniProtKB-UniRule"/>
</dbReference>
<dbReference type="InParanoid" id="K1QVV2"/>
<evidence type="ECO:0000256" key="4">
    <source>
        <dbReference type="ARBA" id="ARBA00023212"/>
    </source>
</evidence>
<evidence type="ECO:0000256" key="5">
    <source>
        <dbReference type="PROSITE-ProRule" id="PRU00283"/>
    </source>
</evidence>
<dbReference type="InterPro" id="IPR036961">
    <property type="entry name" value="Kinesin_motor_dom_sf"/>
</dbReference>
<sequence>MATTVIVQQPTAGGTGNPLMVSTIEGHRNWTTGLFDCFTDIKSCILGYFCLPCTVCNVATRTGECCCMPFFVPGGTVVMRTRIRTLGGIQFSACVGGCYDMKQTIQTVSGCPRTEAEWNVRAALKNCAAMCSDFSYHCLITKEMNATIEVCAEPKYIQDEEKFEEMNKKIQLLKTQKEKDIKDKEELKRQVLEKNKECKTLNNRLQEAKGNIRVLCRIRKCENSSCVRSTKTSVTIDKDNKSKESSKTYPFERVFGANGTQEEVYEEIRELIRSFLDGYNLCIFAYGQTGSGKTYTMEGPQGNDIEMKDDRGIIPRAMKQVFDMTGDLLVCGWTFQFRASYLELYNEEIRDLAKGSTDNAKHDIVGAKENKTIVTNIIEKEVKTTEEVLKFYKESSKNRTSSKTLRNERSSRSHAIFRLEMNGQVENIEGNKDTCSGTLTLVDLAGSERLDDSANTSTNNETKKINLSLLELTKVLRSLRKKFDILNKTSQLEAQCQIDIPPSRKIKWVSTFSMNKINEKQNIYVAWLNHQTDI</sequence>
<dbReference type="SUPFAM" id="SSF52540">
    <property type="entry name" value="P-loop containing nucleoside triphosphate hydrolases"/>
    <property type="match status" value="1"/>
</dbReference>
<name>K1QVV2_MAGGI</name>
<reference evidence="7" key="1">
    <citation type="journal article" date="2012" name="Nature">
        <title>The oyster genome reveals stress adaptation and complexity of shell formation.</title>
        <authorList>
            <person name="Zhang G."/>
            <person name="Fang X."/>
            <person name="Guo X."/>
            <person name="Li L."/>
            <person name="Luo R."/>
            <person name="Xu F."/>
            <person name="Yang P."/>
            <person name="Zhang L."/>
            <person name="Wang X."/>
            <person name="Qi H."/>
            <person name="Xiong Z."/>
            <person name="Que H."/>
            <person name="Xie Y."/>
            <person name="Holland P.W."/>
            <person name="Paps J."/>
            <person name="Zhu Y."/>
            <person name="Wu F."/>
            <person name="Chen Y."/>
            <person name="Wang J."/>
            <person name="Peng C."/>
            <person name="Meng J."/>
            <person name="Yang L."/>
            <person name="Liu J."/>
            <person name="Wen B."/>
            <person name="Zhang N."/>
            <person name="Huang Z."/>
            <person name="Zhu Q."/>
            <person name="Feng Y."/>
            <person name="Mount A."/>
            <person name="Hedgecock D."/>
            <person name="Xu Z."/>
            <person name="Liu Y."/>
            <person name="Domazet-Loso T."/>
            <person name="Du Y."/>
            <person name="Sun X."/>
            <person name="Zhang S."/>
            <person name="Liu B."/>
            <person name="Cheng P."/>
            <person name="Jiang X."/>
            <person name="Li J."/>
            <person name="Fan D."/>
            <person name="Wang W."/>
            <person name="Fu W."/>
            <person name="Wang T."/>
            <person name="Wang B."/>
            <person name="Zhang J."/>
            <person name="Peng Z."/>
            <person name="Li Y."/>
            <person name="Li N."/>
            <person name="Wang J."/>
            <person name="Chen M."/>
            <person name="He Y."/>
            <person name="Tan F."/>
            <person name="Song X."/>
            <person name="Zheng Q."/>
            <person name="Huang R."/>
            <person name="Yang H."/>
            <person name="Du X."/>
            <person name="Chen L."/>
            <person name="Yang M."/>
            <person name="Gaffney P.M."/>
            <person name="Wang S."/>
            <person name="Luo L."/>
            <person name="She Z."/>
            <person name="Ming Y."/>
            <person name="Huang W."/>
            <person name="Zhang S."/>
            <person name="Huang B."/>
            <person name="Zhang Y."/>
            <person name="Qu T."/>
            <person name="Ni P."/>
            <person name="Miao G."/>
            <person name="Wang J."/>
            <person name="Wang Q."/>
            <person name="Steinberg C.E."/>
            <person name="Wang H."/>
            <person name="Li N."/>
            <person name="Qian L."/>
            <person name="Zhang G."/>
            <person name="Li Y."/>
            <person name="Yang H."/>
            <person name="Liu X."/>
            <person name="Wang J."/>
            <person name="Yin Y."/>
            <person name="Wang J."/>
        </authorList>
    </citation>
    <scope>NUCLEOTIDE SEQUENCE [LARGE SCALE GENOMIC DNA]</scope>
    <source>
        <strain evidence="7">05x7-T-G4-1.051#20</strain>
    </source>
</reference>